<organism evidence="1 2">
    <name type="scientific">Anabaena catenula FACHB-362</name>
    <dbReference type="NCBI Taxonomy" id="2692877"/>
    <lineage>
        <taxon>Bacteria</taxon>
        <taxon>Bacillati</taxon>
        <taxon>Cyanobacteriota</taxon>
        <taxon>Cyanophyceae</taxon>
        <taxon>Nostocales</taxon>
        <taxon>Nostocaceae</taxon>
        <taxon>Anabaena</taxon>
    </lineage>
</organism>
<name>A0ABR8J9K1_9NOST</name>
<evidence type="ECO:0000313" key="1">
    <source>
        <dbReference type="EMBL" id="MBD2693686.1"/>
    </source>
</evidence>
<sequence>MSICDAPMRLVFQLASCENLPYMFGDMGIAQILQCKTHKDEFAFVWSGC</sequence>
<keyword evidence="2" id="KW-1185">Reference proteome</keyword>
<accession>A0ABR8J9K1</accession>
<gene>
    <name evidence="1" type="ORF">H6G68_18305</name>
</gene>
<reference evidence="1 2" key="1">
    <citation type="journal article" date="2020" name="ISME J.">
        <title>Comparative genomics reveals insights into cyanobacterial evolution and habitat adaptation.</title>
        <authorList>
            <person name="Chen M.Y."/>
            <person name="Teng W.K."/>
            <person name="Zhao L."/>
            <person name="Hu C.X."/>
            <person name="Zhou Y.K."/>
            <person name="Han B.P."/>
            <person name="Song L.R."/>
            <person name="Shu W.S."/>
        </authorList>
    </citation>
    <scope>NUCLEOTIDE SEQUENCE [LARGE SCALE GENOMIC DNA]</scope>
    <source>
        <strain evidence="1 2">FACHB-362</strain>
    </source>
</reference>
<dbReference type="RefSeq" id="WP_190907925.1">
    <property type="nucleotide sequence ID" value="NZ_JACJTQ010000030.1"/>
</dbReference>
<dbReference type="EMBL" id="JACJTQ010000030">
    <property type="protein sequence ID" value="MBD2693686.1"/>
    <property type="molecule type" value="Genomic_DNA"/>
</dbReference>
<protein>
    <submittedName>
        <fullName evidence="1">Uncharacterized protein</fullName>
    </submittedName>
</protein>
<proteinExistence type="predicted"/>
<comment type="caution">
    <text evidence="1">The sequence shown here is derived from an EMBL/GenBank/DDBJ whole genome shotgun (WGS) entry which is preliminary data.</text>
</comment>
<dbReference type="Proteomes" id="UP000660381">
    <property type="component" value="Unassembled WGS sequence"/>
</dbReference>
<evidence type="ECO:0000313" key="2">
    <source>
        <dbReference type="Proteomes" id="UP000660381"/>
    </source>
</evidence>